<evidence type="ECO:0000313" key="2">
    <source>
        <dbReference type="Proteomes" id="UP000703269"/>
    </source>
</evidence>
<evidence type="ECO:0000313" key="1">
    <source>
        <dbReference type="EMBL" id="GJE85566.1"/>
    </source>
</evidence>
<accession>A0A9P3FZP3</accession>
<dbReference type="Proteomes" id="UP000703269">
    <property type="component" value="Unassembled WGS sequence"/>
</dbReference>
<name>A0A9P3FZP3_9APHY</name>
<dbReference type="AlphaFoldDB" id="A0A9P3FZP3"/>
<reference evidence="1 2" key="1">
    <citation type="submission" date="2021-08" db="EMBL/GenBank/DDBJ databases">
        <title>Draft Genome Sequence of Phanerochaete sordida strain YK-624.</title>
        <authorList>
            <person name="Mori T."/>
            <person name="Dohra H."/>
            <person name="Suzuki T."/>
            <person name="Kawagishi H."/>
            <person name="Hirai H."/>
        </authorList>
    </citation>
    <scope>NUCLEOTIDE SEQUENCE [LARGE SCALE GENOMIC DNA]</scope>
    <source>
        <strain evidence="1 2">YK-624</strain>
    </source>
</reference>
<organism evidence="1 2">
    <name type="scientific">Phanerochaete sordida</name>
    <dbReference type="NCBI Taxonomy" id="48140"/>
    <lineage>
        <taxon>Eukaryota</taxon>
        <taxon>Fungi</taxon>
        <taxon>Dikarya</taxon>
        <taxon>Basidiomycota</taxon>
        <taxon>Agaricomycotina</taxon>
        <taxon>Agaricomycetes</taxon>
        <taxon>Polyporales</taxon>
        <taxon>Phanerochaetaceae</taxon>
        <taxon>Phanerochaete</taxon>
    </lineage>
</organism>
<sequence>MTERAAKRRSQNLAVLALPTIAETLEPVDPRAVSAVVLAEAHVALYRPPRHRAPPQRLVTPMDLAMAIAHRVPAPLAFSAPAPRPVRPVEIARLPSDSDCEEQAAAALASAARKEAWRHREELQNLPDASAVAEVNTFETVDDIPLADTEDESP</sequence>
<protein>
    <submittedName>
        <fullName evidence="1">Uncharacterized protein</fullName>
    </submittedName>
</protein>
<comment type="caution">
    <text evidence="1">The sequence shown here is derived from an EMBL/GenBank/DDBJ whole genome shotgun (WGS) entry which is preliminary data.</text>
</comment>
<gene>
    <name evidence="1" type="ORF">PsYK624_016450</name>
</gene>
<keyword evidence="2" id="KW-1185">Reference proteome</keyword>
<proteinExistence type="predicted"/>
<dbReference type="EMBL" id="BPQB01000002">
    <property type="protein sequence ID" value="GJE85566.1"/>
    <property type="molecule type" value="Genomic_DNA"/>
</dbReference>